<evidence type="ECO:0000313" key="2">
    <source>
        <dbReference type="EMBL" id="MPR29571.1"/>
    </source>
</evidence>
<feature type="compositionally biased region" description="Basic and acidic residues" evidence="1">
    <location>
        <begin position="115"/>
        <end position="142"/>
    </location>
</feature>
<feature type="region of interest" description="Disordered" evidence="1">
    <location>
        <begin position="66"/>
        <end position="142"/>
    </location>
</feature>
<evidence type="ECO:0000313" key="3">
    <source>
        <dbReference type="Proteomes" id="UP000403266"/>
    </source>
</evidence>
<feature type="region of interest" description="Disordered" evidence="1">
    <location>
        <begin position="237"/>
        <end position="277"/>
    </location>
</feature>
<feature type="compositionally biased region" description="Basic and acidic residues" evidence="1">
    <location>
        <begin position="267"/>
        <end position="277"/>
    </location>
</feature>
<keyword evidence="3" id="KW-1185">Reference proteome</keyword>
<protein>
    <submittedName>
        <fullName evidence="2">Uncharacterized protein</fullName>
    </submittedName>
</protein>
<gene>
    <name evidence="2" type="ORF">FS320_31915</name>
</gene>
<feature type="compositionally biased region" description="Basic and acidic residues" evidence="1">
    <location>
        <begin position="311"/>
        <end position="327"/>
    </location>
</feature>
<proteinExistence type="predicted"/>
<dbReference type="EMBL" id="VOSK01000244">
    <property type="protein sequence ID" value="MPR29571.1"/>
    <property type="molecule type" value="Genomic_DNA"/>
</dbReference>
<comment type="caution">
    <text evidence="2">The sequence shown here is derived from an EMBL/GenBank/DDBJ whole genome shotgun (WGS) entry which is preliminary data.</text>
</comment>
<dbReference type="AlphaFoldDB" id="A0A5N7MRD6"/>
<feature type="compositionally biased region" description="Basic and acidic residues" evidence="1">
    <location>
        <begin position="66"/>
        <end position="102"/>
    </location>
</feature>
<feature type="region of interest" description="Disordered" evidence="1">
    <location>
        <begin position="311"/>
        <end position="333"/>
    </location>
</feature>
<name>A0A5N7MRD6_9HYPH</name>
<sequence>MSNFLPNGYCTLASAVERAAEALFPAEYEGTTVASHEGQRYDRYERAAEDLRRQAAWEHAAKIERKRAEEAERADQERRQQLTPDERRLEEERQRKEREKAKASRRASACNVGSSRREGWAELGRRPLSEDQETAARRDAAKDDEIRSIKEKLTQRKRLLERSREYLRQILLSGDLPGYLFAGGETVLIPKPVWGVDANWDRIIREERVGLDIRGRHLVGYPLVKVVELDDALSGRSAELQSAPRQPDPRRQTVAHGVSDQKQNGSQKERKPRELGKLPRVLAYLKEYHPNGVPEPGIEPRKQLISKILDADPSLHDLSRDTLDRGIKQHNQS</sequence>
<dbReference type="Proteomes" id="UP000403266">
    <property type="component" value="Unassembled WGS sequence"/>
</dbReference>
<evidence type="ECO:0000256" key="1">
    <source>
        <dbReference type="SAM" id="MobiDB-lite"/>
    </source>
</evidence>
<reference evidence="2 3" key="1">
    <citation type="journal article" date="2019" name="Syst. Appl. Microbiol.">
        <title>Microvirga tunisiensis sp. nov., a root nodule symbiotic bacterium isolated from Lupinus micranthus and L. luteus grown in Northern Tunisia.</title>
        <authorList>
            <person name="Msaddak A."/>
            <person name="Rejili M."/>
            <person name="Duran D."/>
            <person name="Mars M."/>
            <person name="Palacios J.M."/>
            <person name="Ruiz-Argueso T."/>
            <person name="Rey L."/>
            <person name="Imperial J."/>
        </authorList>
    </citation>
    <scope>NUCLEOTIDE SEQUENCE [LARGE SCALE GENOMIC DNA]</scope>
    <source>
        <strain evidence="2 3">Lmie10</strain>
    </source>
</reference>
<accession>A0A5N7MRD6</accession>
<organism evidence="2 3">
    <name type="scientific">Microvirga tunisiensis</name>
    <dbReference type="NCBI Taxonomy" id="2108360"/>
    <lineage>
        <taxon>Bacteria</taxon>
        <taxon>Pseudomonadati</taxon>
        <taxon>Pseudomonadota</taxon>
        <taxon>Alphaproteobacteria</taxon>
        <taxon>Hyphomicrobiales</taxon>
        <taxon>Methylobacteriaceae</taxon>
        <taxon>Microvirga</taxon>
    </lineage>
</organism>
<dbReference type="RefSeq" id="WP_152716463.1">
    <property type="nucleotide sequence ID" value="NZ_VOSJ01000257.1"/>
</dbReference>